<dbReference type="EMBL" id="CP003811">
    <property type="protein sequence ID" value="AIQ90619.1"/>
    <property type="molecule type" value="Genomic_DNA"/>
</dbReference>
<dbReference type="KEGG" id="mor:MOC_2864"/>
<dbReference type="AlphaFoldDB" id="A0A089Q7R8"/>
<proteinExistence type="predicted"/>
<evidence type="ECO:0000313" key="2">
    <source>
        <dbReference type="Proteomes" id="UP000029492"/>
    </source>
</evidence>
<gene>
    <name evidence="1" type="ORF">MOC_2864</name>
</gene>
<sequence>MSRFALITRRTVVAAALLLGPGVRPGAAQSPGDALNADDGTGAVKVCSPVAMPRWRSMTPVPKTWTFLDCMGFSGEMGATHFQLGCLFANVTPHAQKYAWGAMVPIEKSAMAKAQPPVPNCGW</sequence>
<dbReference type="eggNOG" id="ENOG5030ZM9">
    <property type="taxonomic scope" value="Bacteria"/>
</dbReference>
<evidence type="ECO:0000313" key="1">
    <source>
        <dbReference type="EMBL" id="AIQ90619.1"/>
    </source>
</evidence>
<protein>
    <submittedName>
        <fullName evidence="1">Protein of unassigned function</fullName>
    </submittedName>
</protein>
<keyword evidence="2" id="KW-1185">Reference proteome</keyword>
<dbReference type="RefSeq" id="WP_043757702.1">
    <property type="nucleotide sequence ID" value="NZ_CP003811.1"/>
</dbReference>
<dbReference type="STRING" id="693986.MOC_2864"/>
<organism evidence="1 2">
    <name type="scientific">Methylobacterium oryzae CBMB20</name>
    <dbReference type="NCBI Taxonomy" id="693986"/>
    <lineage>
        <taxon>Bacteria</taxon>
        <taxon>Pseudomonadati</taxon>
        <taxon>Pseudomonadota</taxon>
        <taxon>Alphaproteobacteria</taxon>
        <taxon>Hyphomicrobiales</taxon>
        <taxon>Methylobacteriaceae</taxon>
        <taxon>Methylobacterium</taxon>
    </lineage>
</organism>
<reference evidence="1 2" key="1">
    <citation type="journal article" date="2014" name="PLoS ONE">
        <title>Genome Information of Methylobacterium oryzae, a Plant-Probiotic Methylotroph in the Phyllosphere.</title>
        <authorList>
            <person name="Kwak M.J."/>
            <person name="Jeong H."/>
            <person name="Madhaiyan M."/>
            <person name="Lee Y."/>
            <person name="Sa T.M."/>
            <person name="Oh T.K."/>
            <person name="Kim J.F."/>
        </authorList>
    </citation>
    <scope>NUCLEOTIDE SEQUENCE [LARGE SCALE GENOMIC DNA]</scope>
    <source>
        <strain evidence="1 2">CBMB20</strain>
    </source>
</reference>
<dbReference type="HOGENOM" id="CLU_2012609_0_0_5"/>
<name>A0A089Q7R8_9HYPH</name>
<dbReference type="Proteomes" id="UP000029492">
    <property type="component" value="Chromosome"/>
</dbReference>
<accession>A0A089Q7R8</accession>